<dbReference type="PANTHER" id="PTHR11003:SF249">
    <property type="entry name" value="TWO PORE POTASSIUM CHANNEL PROTEIN SUP-9"/>
    <property type="match status" value="1"/>
</dbReference>
<feature type="transmembrane region" description="Helical" evidence="9">
    <location>
        <begin position="110"/>
        <end position="129"/>
    </location>
</feature>
<evidence type="ECO:0000256" key="9">
    <source>
        <dbReference type="SAM" id="Phobius"/>
    </source>
</evidence>
<dbReference type="STRING" id="7209.A0A1I7VFE1"/>
<dbReference type="SUPFAM" id="SSF81324">
    <property type="entry name" value="Voltage-gated potassium channels"/>
    <property type="match status" value="2"/>
</dbReference>
<evidence type="ECO:0000256" key="5">
    <source>
        <dbReference type="ARBA" id="ARBA00023065"/>
    </source>
</evidence>
<keyword evidence="5 8" id="KW-0406">Ion transport</keyword>
<protein>
    <submittedName>
        <fullName evidence="12">Two pore potassium channel protein sup-9</fullName>
    </submittedName>
</protein>
<dbReference type="InParanoid" id="A0A1I7VFE1"/>
<feature type="transmembrane region" description="Helical" evidence="9">
    <location>
        <begin position="315"/>
        <end position="332"/>
    </location>
</feature>
<evidence type="ECO:0000313" key="11">
    <source>
        <dbReference type="Proteomes" id="UP000095285"/>
    </source>
</evidence>
<dbReference type="PANTHER" id="PTHR11003">
    <property type="entry name" value="POTASSIUM CHANNEL, SUBFAMILY K"/>
    <property type="match status" value="1"/>
</dbReference>
<evidence type="ECO:0000259" key="10">
    <source>
        <dbReference type="Pfam" id="PF07885"/>
    </source>
</evidence>
<dbReference type="FunCoup" id="A0A1I7VFE1">
    <property type="interactions" value="270"/>
</dbReference>
<keyword evidence="7 8" id="KW-0407">Ion channel</keyword>
<dbReference type="AlphaFoldDB" id="A0A1I7VFE1"/>
<dbReference type="GO" id="GO:0005886">
    <property type="term" value="C:plasma membrane"/>
    <property type="evidence" value="ECO:0007669"/>
    <property type="project" value="TreeGrafter"/>
</dbReference>
<dbReference type="GO" id="GO:0030322">
    <property type="term" value="P:stabilization of membrane potential"/>
    <property type="evidence" value="ECO:0007669"/>
    <property type="project" value="TreeGrafter"/>
</dbReference>
<dbReference type="Gene3D" id="1.10.287.70">
    <property type="match status" value="1"/>
</dbReference>
<comment type="similarity">
    <text evidence="8">Belongs to the two pore domain potassium channel (TC 1.A.1.8) family.</text>
</comment>
<dbReference type="PRINTS" id="PR01333">
    <property type="entry name" value="2POREKCHANEL"/>
</dbReference>
<gene>
    <name evidence="12" type="primary">LOAG_11628</name>
</gene>
<evidence type="ECO:0000256" key="2">
    <source>
        <dbReference type="ARBA" id="ARBA00022448"/>
    </source>
</evidence>
<dbReference type="OrthoDB" id="297496at2759"/>
<evidence type="ECO:0000256" key="7">
    <source>
        <dbReference type="ARBA" id="ARBA00023303"/>
    </source>
</evidence>
<feature type="domain" description="Potassium channel" evidence="10">
    <location>
        <begin position="203"/>
        <end position="278"/>
    </location>
</feature>
<evidence type="ECO:0000256" key="6">
    <source>
        <dbReference type="ARBA" id="ARBA00023136"/>
    </source>
</evidence>
<evidence type="ECO:0000256" key="1">
    <source>
        <dbReference type="ARBA" id="ARBA00004141"/>
    </source>
</evidence>
<proteinExistence type="inferred from homology"/>
<accession>A0A1I7VFE1</accession>
<comment type="subcellular location">
    <subcellularLocation>
        <location evidence="1">Membrane</location>
        <topology evidence="1">Multi-pass membrane protein</topology>
    </subcellularLocation>
</comment>
<feature type="transmembrane region" description="Helical" evidence="9">
    <location>
        <begin position="30"/>
        <end position="51"/>
    </location>
</feature>
<organism evidence="11 12">
    <name type="scientific">Loa loa</name>
    <name type="common">Eye worm</name>
    <name type="synonym">Filaria loa</name>
    <dbReference type="NCBI Taxonomy" id="7209"/>
    <lineage>
        <taxon>Eukaryota</taxon>
        <taxon>Metazoa</taxon>
        <taxon>Ecdysozoa</taxon>
        <taxon>Nematoda</taxon>
        <taxon>Chromadorea</taxon>
        <taxon>Rhabditida</taxon>
        <taxon>Spirurina</taxon>
        <taxon>Spiruromorpha</taxon>
        <taxon>Filarioidea</taxon>
        <taxon>Onchocercidae</taxon>
        <taxon>Loa</taxon>
    </lineage>
</organism>
<evidence type="ECO:0000313" key="12">
    <source>
        <dbReference type="WBParaSite" id="EN70_1947"/>
    </source>
</evidence>
<evidence type="ECO:0000256" key="4">
    <source>
        <dbReference type="ARBA" id="ARBA00022989"/>
    </source>
</evidence>
<keyword evidence="3 8" id="KW-0812">Transmembrane</keyword>
<feature type="transmembrane region" description="Helical" evidence="9">
    <location>
        <begin position="225"/>
        <end position="242"/>
    </location>
</feature>
<dbReference type="Proteomes" id="UP000095285">
    <property type="component" value="Unassembled WGS sequence"/>
</dbReference>
<reference evidence="12" key="2">
    <citation type="submission" date="2016-11" db="UniProtKB">
        <authorList>
            <consortium name="WormBaseParasite"/>
        </authorList>
    </citation>
    <scope>IDENTIFICATION</scope>
</reference>
<dbReference type="PRINTS" id="PR01586">
    <property type="entry name" value="TWIKCHANNEL"/>
</dbReference>
<keyword evidence="11" id="KW-1185">Reference proteome</keyword>
<evidence type="ECO:0000256" key="3">
    <source>
        <dbReference type="ARBA" id="ARBA00022692"/>
    </source>
</evidence>
<dbReference type="InterPro" id="IPR003280">
    <property type="entry name" value="2pore_dom_K_chnl"/>
</dbReference>
<dbReference type="GO" id="GO:0022841">
    <property type="term" value="F:potassium ion leak channel activity"/>
    <property type="evidence" value="ECO:0007669"/>
    <property type="project" value="TreeGrafter"/>
</dbReference>
<keyword evidence="4 9" id="KW-1133">Transmembrane helix</keyword>
<feature type="transmembrane region" description="Helical" evidence="9">
    <location>
        <begin position="338"/>
        <end position="364"/>
    </location>
</feature>
<dbReference type="InterPro" id="IPR005408">
    <property type="entry name" value="2pore_dom_K_chnl_TWIK"/>
</dbReference>
<dbReference type="WBParaSite" id="EN70_1947">
    <property type="protein sequence ID" value="EN70_1947"/>
    <property type="gene ID" value="EN70_1947"/>
</dbReference>
<dbReference type="InterPro" id="IPR013099">
    <property type="entry name" value="K_chnl_dom"/>
</dbReference>
<sequence length="407" mass="47136">MGLQMFQLHNKVIDRIEASPWQIRETNIRLVIGLVVLFFYLLIGAIVFVQIESPAEESDMEAYQEFRSQWDQLLKKAGFKENDIDQLFTDIRIMALKGIWTEKNVTTEPSWTFGQAFFFVGALISTVGYGHVSPRTREGKFFTIIYCLIGIPMTLALLSALMVRLKNPSVWLRCKLNTRLGHLFRDTQIQIIHLSFVSTLLLLFVFVVPSYIFTKIETDWDFLDAFFYCFVSLTTIGLGEYVPGDQPDQQFRTFYKIIVTVYLIFGLSCMMLFLATLYDIQQLNLSRFFLTRDSGYVNPSYDDHHETFAVTNQKYLLIVIEILVSNMLKTILHPSIDVIIIIVIIIIIIAIITIIIIIIIFITIDEKGIRNLYIMHQHNYGITGSYTRHIDESPVRTFETSGFYQDE</sequence>
<name>A0A1I7VFE1_LOALO</name>
<feature type="domain" description="Potassium channel" evidence="10">
    <location>
        <begin position="109"/>
        <end position="165"/>
    </location>
</feature>
<feature type="transmembrane region" description="Helical" evidence="9">
    <location>
        <begin position="254"/>
        <end position="278"/>
    </location>
</feature>
<evidence type="ECO:0000256" key="8">
    <source>
        <dbReference type="RuleBase" id="RU003857"/>
    </source>
</evidence>
<keyword evidence="2 8" id="KW-0813">Transport</keyword>
<dbReference type="Pfam" id="PF07885">
    <property type="entry name" value="Ion_trans_2"/>
    <property type="match status" value="2"/>
</dbReference>
<feature type="transmembrane region" description="Helical" evidence="9">
    <location>
        <begin position="141"/>
        <end position="163"/>
    </location>
</feature>
<dbReference type="eggNOG" id="KOG1418">
    <property type="taxonomic scope" value="Eukaryota"/>
</dbReference>
<feature type="transmembrane region" description="Helical" evidence="9">
    <location>
        <begin position="191"/>
        <end position="213"/>
    </location>
</feature>
<keyword evidence="6 9" id="KW-0472">Membrane</keyword>
<reference evidence="11" key="1">
    <citation type="submission" date="2012-04" db="EMBL/GenBank/DDBJ databases">
        <title>The Genome Sequence of Loa loa.</title>
        <authorList>
            <consortium name="The Broad Institute Genome Sequencing Platform"/>
            <consortium name="Broad Institute Genome Sequencing Center for Infectious Disease"/>
            <person name="Nutman T.B."/>
            <person name="Fink D.L."/>
            <person name="Russ C."/>
            <person name="Young S."/>
            <person name="Zeng Q."/>
            <person name="Gargeya S."/>
            <person name="Alvarado L."/>
            <person name="Berlin A."/>
            <person name="Chapman S.B."/>
            <person name="Chen Z."/>
            <person name="Freedman E."/>
            <person name="Gellesch M."/>
            <person name="Goldberg J."/>
            <person name="Griggs A."/>
            <person name="Gujja S."/>
            <person name="Heilman E.R."/>
            <person name="Heiman D."/>
            <person name="Howarth C."/>
            <person name="Mehta T."/>
            <person name="Neiman D."/>
            <person name="Pearson M."/>
            <person name="Roberts A."/>
            <person name="Saif S."/>
            <person name="Shea T."/>
            <person name="Shenoy N."/>
            <person name="Sisk P."/>
            <person name="Stolte C."/>
            <person name="Sykes S."/>
            <person name="White J."/>
            <person name="Yandava C."/>
            <person name="Haas B."/>
            <person name="Henn M.R."/>
            <person name="Nusbaum C."/>
            <person name="Birren B."/>
        </authorList>
    </citation>
    <scope>NUCLEOTIDE SEQUENCE [LARGE SCALE GENOMIC DNA]</scope>
</reference>
<dbReference type="GO" id="GO:0015271">
    <property type="term" value="F:outward rectifier potassium channel activity"/>
    <property type="evidence" value="ECO:0007669"/>
    <property type="project" value="TreeGrafter"/>
</dbReference>